<evidence type="ECO:0000313" key="1">
    <source>
        <dbReference type="EMBL" id="BDT03423.1"/>
    </source>
</evidence>
<reference evidence="1 2" key="1">
    <citation type="journal article" date="2022" name="Front. Microbiol.">
        <title>Male-killing mechanisms vary between Spiroplasma species.</title>
        <authorList>
            <person name="Arai H."/>
            <person name="Inoue M."/>
            <person name="Kageyama D."/>
        </authorList>
    </citation>
    <scope>NUCLEOTIDE SEQUENCE [LARGE SCALE GENOMIC DNA]</scope>
    <source>
        <strain evidence="2">sHm</strain>
    </source>
</reference>
<proteinExistence type="predicted"/>
<dbReference type="Proteomes" id="UP001163387">
    <property type="component" value="Chromosome"/>
</dbReference>
<sequence length="90" mass="10742">MLWNCCIKFFSNNFDNEYQYLQPMDSNYMYYPTTNYQTTTSTTKTIIVEQPTKNTSTVFSNRKIISKPLKKKIQEININNITIFEEEEAF</sequence>
<accession>A0ABN6SX16</accession>
<dbReference type="EMBL" id="AP026933">
    <property type="protein sequence ID" value="BDT03423.1"/>
    <property type="molecule type" value="Genomic_DNA"/>
</dbReference>
<keyword evidence="2" id="KW-1185">Reference proteome</keyword>
<organism evidence="1 2">
    <name type="scientific">Spiroplasma ixodetis</name>
    <dbReference type="NCBI Taxonomy" id="2141"/>
    <lineage>
        <taxon>Bacteria</taxon>
        <taxon>Bacillati</taxon>
        <taxon>Mycoplasmatota</taxon>
        <taxon>Mollicutes</taxon>
        <taxon>Entomoplasmatales</taxon>
        <taxon>Spiroplasmataceae</taxon>
        <taxon>Spiroplasma</taxon>
    </lineage>
</organism>
<gene>
    <name evidence="1" type="ORF">SHM_10690</name>
</gene>
<name>A0ABN6SX16_9MOLU</name>
<evidence type="ECO:0000313" key="2">
    <source>
        <dbReference type="Proteomes" id="UP001163387"/>
    </source>
</evidence>
<protein>
    <submittedName>
        <fullName evidence="1">Uncharacterized protein</fullName>
    </submittedName>
</protein>